<sequence>MSDKSEPDIRQTAQEKVLIKHQAMKASRFKKILTQQAKKQAAEICQSAQQEAAEIQRVAYQEGYQHGLQKLLMDLVHGLESSQSQYQQMLARSEARLQTLLADVFSDSRVYEIVSDHFIRLHPESPQIQMYLPPALLKKLKPALAEIQHIAVLAGAEECVALEVDNEILHFSPDGAAQSSLPHIFTLSARCNILQARKEMYRKFSEQLSQSGEHDDHHHTSLHTENDSRDPELGTRASE</sequence>
<gene>
    <name evidence="2" type="ORF">ERS008502_01689</name>
</gene>
<organism evidence="2 3">
    <name type="scientific">Yersinia mollaretii</name>
    <dbReference type="NCBI Taxonomy" id="33060"/>
    <lineage>
        <taxon>Bacteria</taxon>
        <taxon>Pseudomonadati</taxon>
        <taxon>Pseudomonadota</taxon>
        <taxon>Gammaproteobacteria</taxon>
        <taxon>Enterobacterales</taxon>
        <taxon>Yersiniaceae</taxon>
        <taxon>Yersinia</taxon>
    </lineage>
</organism>
<dbReference type="AlphaFoldDB" id="A0AA36LNT8"/>
<dbReference type="RefSeq" id="WP_049678383.1">
    <property type="nucleotide sequence ID" value="NZ_CABMMJ010000002.1"/>
</dbReference>
<feature type="region of interest" description="Disordered" evidence="1">
    <location>
        <begin position="206"/>
        <end position="239"/>
    </location>
</feature>
<feature type="compositionally biased region" description="Basic and acidic residues" evidence="1">
    <location>
        <begin position="212"/>
        <end position="239"/>
    </location>
</feature>
<accession>A0AA36LNT8</accession>
<protein>
    <submittedName>
        <fullName evidence="2">Invasion protein OrgB</fullName>
    </submittedName>
</protein>
<evidence type="ECO:0000313" key="2">
    <source>
        <dbReference type="EMBL" id="CNH90219.1"/>
    </source>
</evidence>
<dbReference type="Proteomes" id="UP000040841">
    <property type="component" value="Unassembled WGS sequence"/>
</dbReference>
<name>A0AA36LNT8_YERMO</name>
<proteinExistence type="predicted"/>
<reference evidence="2 3" key="1">
    <citation type="submission" date="2015-03" db="EMBL/GenBank/DDBJ databases">
        <authorList>
            <consortium name="Pathogen Informatics"/>
            <person name="Murphy D."/>
        </authorList>
    </citation>
    <scope>NUCLEOTIDE SEQUENCE [LARGE SCALE GENOMIC DNA]</scope>
    <source>
        <strain evidence="2 3">FE82747</strain>
    </source>
</reference>
<comment type="caution">
    <text evidence="2">The sequence shown here is derived from an EMBL/GenBank/DDBJ whole genome shotgun (WGS) entry which is preliminary data.</text>
</comment>
<evidence type="ECO:0000256" key="1">
    <source>
        <dbReference type="SAM" id="MobiDB-lite"/>
    </source>
</evidence>
<evidence type="ECO:0000313" key="3">
    <source>
        <dbReference type="Proteomes" id="UP000040841"/>
    </source>
</evidence>
<dbReference type="EMBL" id="CQBM01000002">
    <property type="protein sequence ID" value="CNH90219.1"/>
    <property type="molecule type" value="Genomic_DNA"/>
</dbReference>